<dbReference type="OrthoDB" id="10580421at2759"/>
<dbReference type="VEuPathDB" id="FungiDB:MYCFIDRAFT_169837"/>
<evidence type="ECO:0000313" key="2">
    <source>
        <dbReference type="Proteomes" id="UP000016932"/>
    </source>
</evidence>
<keyword evidence="2" id="KW-1185">Reference proteome</keyword>
<reference evidence="1 2" key="1">
    <citation type="journal article" date="2012" name="PLoS Pathog.">
        <title>Diverse lifestyles and strategies of plant pathogenesis encoded in the genomes of eighteen Dothideomycetes fungi.</title>
        <authorList>
            <person name="Ohm R.A."/>
            <person name="Feau N."/>
            <person name="Henrissat B."/>
            <person name="Schoch C.L."/>
            <person name="Horwitz B.A."/>
            <person name="Barry K.W."/>
            <person name="Condon B.J."/>
            <person name="Copeland A.C."/>
            <person name="Dhillon B."/>
            <person name="Glaser F."/>
            <person name="Hesse C.N."/>
            <person name="Kosti I."/>
            <person name="LaButti K."/>
            <person name="Lindquist E.A."/>
            <person name="Lucas S."/>
            <person name="Salamov A.A."/>
            <person name="Bradshaw R.E."/>
            <person name="Ciuffetti L."/>
            <person name="Hamelin R.C."/>
            <person name="Kema G.H.J."/>
            <person name="Lawrence C."/>
            <person name="Scott J.A."/>
            <person name="Spatafora J.W."/>
            <person name="Turgeon B.G."/>
            <person name="de Wit P.J.G.M."/>
            <person name="Zhong S."/>
            <person name="Goodwin S.B."/>
            <person name="Grigoriev I.V."/>
        </authorList>
    </citation>
    <scope>NUCLEOTIDE SEQUENCE [LARGE SCALE GENOMIC DNA]</scope>
    <source>
        <strain evidence="1 2">CIRAD86</strain>
    </source>
</reference>
<sequence length="509" mass="57479">MYIPSFRSATDALWYSNRFHLKSWLMQSSSLQAFTQGSSILVSDVEFFDSGISWFLESSQSHADESTHTSRQLRVSELNLFHATTASGWQVADVTTQLLVSPVTQSKAPELGSISDYGNLVTRSELDKPDGEGVHRSWCTITAEQATGAGVRQVAVDVATGVVAHVDADNKTDDQQAYCKLGCLARIVSLPWALTRATVHGSLPGCGWLNESESSHSIAADVTRRSLVFRVFEDGYYLNVWLESEFLSSSAWVSKRRYALQVRTSLTFTLSHAVEAEGPLSHYVLVASHLLSNVMLMFADSLTRLISLDRIFTERNTAAQPYGFWWNSTTRFWYEQNNTSISRHIVPMILRHPNIERWPACCKYAPLNNFPRLVLRHRSLYDELAKDIAPKDPYWQQEDAWNRDLSESGKTVYARHTRIGNSSKAVSGSILLLSQHWYRASSTNSGSINIDQFHEESSEQKVGEEIAGELRAVMLRSMKAINFHQINPDLDPWTSYMYAEEFHLNLQTC</sequence>
<dbReference type="HOGENOM" id="CLU_535418_0_0_1"/>
<accession>N1QAY2</accession>
<gene>
    <name evidence="1" type="ORF">MYCFIDRAFT_169837</name>
</gene>
<evidence type="ECO:0000313" key="1">
    <source>
        <dbReference type="EMBL" id="EME88163.1"/>
    </source>
</evidence>
<proteinExistence type="predicted"/>
<organism evidence="1 2">
    <name type="scientific">Pseudocercospora fijiensis (strain CIRAD86)</name>
    <name type="common">Black leaf streak disease fungus</name>
    <name type="synonym">Mycosphaerella fijiensis</name>
    <dbReference type="NCBI Taxonomy" id="383855"/>
    <lineage>
        <taxon>Eukaryota</taxon>
        <taxon>Fungi</taxon>
        <taxon>Dikarya</taxon>
        <taxon>Ascomycota</taxon>
        <taxon>Pezizomycotina</taxon>
        <taxon>Dothideomycetes</taxon>
        <taxon>Dothideomycetidae</taxon>
        <taxon>Mycosphaerellales</taxon>
        <taxon>Mycosphaerellaceae</taxon>
        <taxon>Pseudocercospora</taxon>
    </lineage>
</organism>
<protein>
    <submittedName>
        <fullName evidence="1">Uncharacterized protein</fullName>
    </submittedName>
</protein>
<name>N1QAY2_PSEFD</name>
<dbReference type="KEGG" id="pfj:MYCFIDRAFT_169837"/>
<dbReference type="RefSeq" id="XP_007921316.1">
    <property type="nucleotide sequence ID" value="XM_007923125.1"/>
</dbReference>
<dbReference type="GeneID" id="19332416"/>
<dbReference type="EMBL" id="KB446555">
    <property type="protein sequence ID" value="EME88163.1"/>
    <property type="molecule type" value="Genomic_DNA"/>
</dbReference>
<dbReference type="AlphaFoldDB" id="N1QAY2"/>
<dbReference type="Proteomes" id="UP000016932">
    <property type="component" value="Unassembled WGS sequence"/>
</dbReference>